<keyword evidence="3" id="KW-0904">Protein phosphatase</keyword>
<protein>
    <submittedName>
        <fullName evidence="4">Uncharacterized protein</fullName>
    </submittedName>
</protein>
<sequence>MSKTLRIVFVCSGNICRSPLAEGLARQLFAEAKIPAVVISAGTLGLNGRSAATHTVTTAAEIGVDLTRHRSQGVNIALMRMADRIVVMAPRHEDELLRSDRSLAPKIVRIWEYARAPGEPALSHIPDPVGKDIETFRHARDLIQTALNAWIKTMRA</sequence>
<dbReference type="Proteomes" id="UP000249799">
    <property type="component" value="Chromosome"/>
</dbReference>
<dbReference type="GO" id="GO:0004725">
    <property type="term" value="F:protein tyrosine phosphatase activity"/>
    <property type="evidence" value="ECO:0007669"/>
    <property type="project" value="InterPro"/>
</dbReference>
<dbReference type="InterPro" id="IPR017867">
    <property type="entry name" value="Tyr_phospatase_low_mol_wt"/>
</dbReference>
<organism evidence="4 5">
    <name type="scientific">Bradymonas sediminis</name>
    <dbReference type="NCBI Taxonomy" id="1548548"/>
    <lineage>
        <taxon>Bacteria</taxon>
        <taxon>Deltaproteobacteria</taxon>
        <taxon>Bradymonadales</taxon>
        <taxon>Bradymonadaceae</taxon>
        <taxon>Bradymonas</taxon>
    </lineage>
</organism>
<dbReference type="KEGG" id="bsed:DN745_07550"/>
<dbReference type="OrthoDB" id="9784339at2"/>
<dbReference type="RefSeq" id="WP_111333508.1">
    <property type="nucleotide sequence ID" value="NZ_CP030032.1"/>
</dbReference>
<keyword evidence="5" id="KW-1185">Reference proteome</keyword>
<dbReference type="Gene3D" id="3.40.50.2300">
    <property type="match status" value="1"/>
</dbReference>
<proteinExistence type="inferred from homology"/>
<comment type="similarity">
    <text evidence="1">Belongs to the low molecular weight phosphotyrosine protein phosphatase family.</text>
</comment>
<dbReference type="PANTHER" id="PTHR11717">
    <property type="entry name" value="LOW MOLECULAR WEIGHT PROTEIN TYROSINE PHOSPHATASE"/>
    <property type="match status" value="1"/>
</dbReference>
<evidence type="ECO:0000256" key="1">
    <source>
        <dbReference type="ARBA" id="ARBA00011063"/>
    </source>
</evidence>
<gene>
    <name evidence="4" type="ORF">DN745_07550</name>
</gene>
<dbReference type="AlphaFoldDB" id="A0A2Z4FJT9"/>
<dbReference type="InterPro" id="IPR036196">
    <property type="entry name" value="Ptyr_pPase_sf"/>
</dbReference>
<dbReference type="SMART" id="SM00226">
    <property type="entry name" value="LMWPc"/>
    <property type="match status" value="1"/>
</dbReference>
<evidence type="ECO:0000256" key="3">
    <source>
        <dbReference type="ARBA" id="ARBA00022912"/>
    </source>
</evidence>
<reference evidence="4 5" key="1">
    <citation type="submission" date="2018-06" db="EMBL/GenBank/DDBJ databases">
        <title>Lujinxingia sediminis gen. nov. sp. nov., a new facultative anaerobic member of the class Deltaproteobacteria, and proposal of Lujinxingaceae fam. nov.</title>
        <authorList>
            <person name="Guo L.-Y."/>
            <person name="Li C.-M."/>
            <person name="Wang S."/>
            <person name="Du Z.-J."/>
        </authorList>
    </citation>
    <scope>NUCLEOTIDE SEQUENCE [LARGE SCALE GENOMIC DNA]</scope>
    <source>
        <strain evidence="4 5">FA350</strain>
    </source>
</reference>
<evidence type="ECO:0000313" key="5">
    <source>
        <dbReference type="Proteomes" id="UP000249799"/>
    </source>
</evidence>
<dbReference type="Pfam" id="PF01451">
    <property type="entry name" value="LMWPc"/>
    <property type="match status" value="1"/>
</dbReference>
<keyword evidence="2" id="KW-0378">Hydrolase</keyword>
<evidence type="ECO:0000256" key="2">
    <source>
        <dbReference type="ARBA" id="ARBA00022801"/>
    </source>
</evidence>
<accession>A0A2Z4FJT9</accession>
<dbReference type="PANTHER" id="PTHR11717:SF31">
    <property type="entry name" value="LOW MOLECULAR WEIGHT PROTEIN-TYROSINE-PHOSPHATASE ETP-RELATED"/>
    <property type="match status" value="1"/>
</dbReference>
<dbReference type="EMBL" id="CP030032">
    <property type="protein sequence ID" value="AWV89202.1"/>
    <property type="molecule type" value="Genomic_DNA"/>
</dbReference>
<name>A0A2Z4FJT9_9DELT</name>
<dbReference type="SUPFAM" id="SSF52788">
    <property type="entry name" value="Phosphotyrosine protein phosphatases I"/>
    <property type="match status" value="1"/>
</dbReference>
<dbReference type="InterPro" id="IPR023485">
    <property type="entry name" value="Ptyr_pPase"/>
</dbReference>
<evidence type="ECO:0000313" key="4">
    <source>
        <dbReference type="EMBL" id="AWV89202.1"/>
    </source>
</evidence>
<dbReference type="InterPro" id="IPR050438">
    <property type="entry name" value="LMW_PTPase"/>
</dbReference>
<dbReference type="PRINTS" id="PR00719">
    <property type="entry name" value="LMWPTPASE"/>
</dbReference>